<evidence type="ECO:0000313" key="1">
    <source>
        <dbReference type="EMBL" id="KAJ8620683.1"/>
    </source>
</evidence>
<accession>A0ACC2KIF9</accession>
<sequence>MSQADTVVVTIKTFVLKVNVDCKGCEKRVRKTLGKIDGVYTTTIDGENRTLTVSGNVDPPIIIKKLKKIGKHAELLPSEGEKNQPNNEAQGMQTVDGQDGNPQTDGKGKKGKRQPQVPQVGGMQELRLPLLNHMRLPSHVPVNLGHGEGDVGDDEINEMDIIDDDGPDEVVVLPNMNAVNGPGMNQGQQQSSVAAAPIKGSANGNQGGGNGGMSANMGDGRNNNPTNGNGGKKGGGKKGGTKNQAGAGGVAQNGGPQQATGDARSNNGAAIDIGVVNNGAAGMVKGGGAQNVVAHGFNGMNIPGGALNVGNMKGNIPLPPMLNTHFPSMGNIPAAPGPMPTRPELNIGMQSQGLKPQVLTANPYHQQYPATLMMPPPPYGMYPLKPAAYMPQAWLTGEPNVNYFSEENPNGCSIM</sequence>
<comment type="caution">
    <text evidence="1">The sequence shown here is derived from an EMBL/GenBank/DDBJ whole genome shotgun (WGS) entry which is preliminary data.</text>
</comment>
<reference evidence="1 2" key="1">
    <citation type="journal article" date="2022" name="Hortic Res">
        <title>A haplotype resolved chromosomal level avocado genome allows analysis of novel avocado genes.</title>
        <authorList>
            <person name="Nath O."/>
            <person name="Fletcher S.J."/>
            <person name="Hayward A."/>
            <person name="Shaw L.M."/>
            <person name="Masouleh A.K."/>
            <person name="Furtado A."/>
            <person name="Henry R.J."/>
            <person name="Mitter N."/>
        </authorList>
    </citation>
    <scope>NUCLEOTIDE SEQUENCE [LARGE SCALE GENOMIC DNA]</scope>
    <source>
        <strain evidence="2">cv. Hass</strain>
    </source>
</reference>
<name>A0ACC2KIF9_PERAE</name>
<keyword evidence="2" id="KW-1185">Reference proteome</keyword>
<dbReference type="Proteomes" id="UP001234297">
    <property type="component" value="Chromosome 9"/>
</dbReference>
<dbReference type="EMBL" id="CM056817">
    <property type="protein sequence ID" value="KAJ8620683.1"/>
    <property type="molecule type" value="Genomic_DNA"/>
</dbReference>
<evidence type="ECO:0000313" key="2">
    <source>
        <dbReference type="Proteomes" id="UP001234297"/>
    </source>
</evidence>
<organism evidence="1 2">
    <name type="scientific">Persea americana</name>
    <name type="common">Avocado</name>
    <dbReference type="NCBI Taxonomy" id="3435"/>
    <lineage>
        <taxon>Eukaryota</taxon>
        <taxon>Viridiplantae</taxon>
        <taxon>Streptophyta</taxon>
        <taxon>Embryophyta</taxon>
        <taxon>Tracheophyta</taxon>
        <taxon>Spermatophyta</taxon>
        <taxon>Magnoliopsida</taxon>
        <taxon>Magnoliidae</taxon>
        <taxon>Laurales</taxon>
        <taxon>Lauraceae</taxon>
        <taxon>Persea</taxon>
    </lineage>
</organism>
<gene>
    <name evidence="1" type="ORF">MRB53_029212</name>
</gene>
<protein>
    <submittedName>
        <fullName evidence="1">Uncharacterized protein</fullName>
    </submittedName>
</protein>
<proteinExistence type="predicted"/>